<accession>A0A3N4JJA5</accession>
<evidence type="ECO:0000313" key="2">
    <source>
        <dbReference type="EMBL" id="RPA96811.1"/>
    </source>
</evidence>
<organism evidence="2 3">
    <name type="scientific">Choiromyces venosus 120613-1</name>
    <dbReference type="NCBI Taxonomy" id="1336337"/>
    <lineage>
        <taxon>Eukaryota</taxon>
        <taxon>Fungi</taxon>
        <taxon>Dikarya</taxon>
        <taxon>Ascomycota</taxon>
        <taxon>Pezizomycotina</taxon>
        <taxon>Pezizomycetes</taxon>
        <taxon>Pezizales</taxon>
        <taxon>Tuberaceae</taxon>
        <taxon>Choiromyces</taxon>
    </lineage>
</organism>
<protein>
    <recommendedName>
        <fullName evidence="4">Plastocyanin-like domain-containing protein</fullName>
    </recommendedName>
</protein>
<feature type="chain" id="PRO_5018117254" description="Plastocyanin-like domain-containing protein" evidence="1">
    <location>
        <begin position="39"/>
        <end position="185"/>
    </location>
</feature>
<dbReference type="PROSITE" id="PS51257">
    <property type="entry name" value="PROKAR_LIPOPROTEIN"/>
    <property type="match status" value="1"/>
</dbReference>
<dbReference type="AlphaFoldDB" id="A0A3N4JJA5"/>
<proteinExistence type="predicted"/>
<name>A0A3N4JJA5_9PEZI</name>
<reference evidence="2 3" key="1">
    <citation type="journal article" date="2018" name="Nat. Ecol. Evol.">
        <title>Pezizomycetes genomes reveal the molecular basis of ectomycorrhizal truffle lifestyle.</title>
        <authorList>
            <person name="Murat C."/>
            <person name="Payen T."/>
            <person name="Noel B."/>
            <person name="Kuo A."/>
            <person name="Morin E."/>
            <person name="Chen J."/>
            <person name="Kohler A."/>
            <person name="Krizsan K."/>
            <person name="Balestrini R."/>
            <person name="Da Silva C."/>
            <person name="Montanini B."/>
            <person name="Hainaut M."/>
            <person name="Levati E."/>
            <person name="Barry K.W."/>
            <person name="Belfiori B."/>
            <person name="Cichocki N."/>
            <person name="Clum A."/>
            <person name="Dockter R.B."/>
            <person name="Fauchery L."/>
            <person name="Guy J."/>
            <person name="Iotti M."/>
            <person name="Le Tacon F."/>
            <person name="Lindquist E.A."/>
            <person name="Lipzen A."/>
            <person name="Malagnac F."/>
            <person name="Mello A."/>
            <person name="Molinier V."/>
            <person name="Miyauchi S."/>
            <person name="Poulain J."/>
            <person name="Riccioni C."/>
            <person name="Rubini A."/>
            <person name="Sitrit Y."/>
            <person name="Splivallo R."/>
            <person name="Traeger S."/>
            <person name="Wang M."/>
            <person name="Zifcakova L."/>
            <person name="Wipf D."/>
            <person name="Zambonelli A."/>
            <person name="Paolocci F."/>
            <person name="Nowrousian M."/>
            <person name="Ottonello S."/>
            <person name="Baldrian P."/>
            <person name="Spatafora J.W."/>
            <person name="Henrissat B."/>
            <person name="Nagy L.G."/>
            <person name="Aury J.M."/>
            <person name="Wincker P."/>
            <person name="Grigoriev I.V."/>
            <person name="Bonfante P."/>
            <person name="Martin F.M."/>
        </authorList>
    </citation>
    <scope>NUCLEOTIDE SEQUENCE [LARGE SCALE GENOMIC DNA]</scope>
    <source>
        <strain evidence="2 3">120613-1</strain>
    </source>
</reference>
<evidence type="ECO:0000313" key="3">
    <source>
        <dbReference type="Proteomes" id="UP000276215"/>
    </source>
</evidence>
<feature type="signal peptide" evidence="1">
    <location>
        <begin position="1"/>
        <end position="38"/>
    </location>
</feature>
<sequence length="185" mass="21094">MNHTIRKNQQIFPMIRTLAQPSLLLPLLLSLLACLSSADPLVLTFDHPMDLAGQTIPWRFTDGSILRRILDVQVPFWAPDNKNDLEGLPEGLVWDVIVPILANPFSTKSTRQFQIHFYPLEPDYPRLNRLTETPELAFDVSYDQNSKFLQEEYAADAPQVYHCHGRWQKTAYMSSMGPGIVTAVK</sequence>
<evidence type="ECO:0008006" key="4">
    <source>
        <dbReference type="Google" id="ProtNLM"/>
    </source>
</evidence>
<keyword evidence="3" id="KW-1185">Reference proteome</keyword>
<dbReference type="EMBL" id="ML120411">
    <property type="protein sequence ID" value="RPA96811.1"/>
    <property type="molecule type" value="Genomic_DNA"/>
</dbReference>
<gene>
    <name evidence="2" type="ORF">L873DRAFT_1198508</name>
</gene>
<evidence type="ECO:0000256" key="1">
    <source>
        <dbReference type="SAM" id="SignalP"/>
    </source>
</evidence>
<keyword evidence="1" id="KW-0732">Signal</keyword>
<dbReference type="Proteomes" id="UP000276215">
    <property type="component" value="Unassembled WGS sequence"/>
</dbReference>